<evidence type="ECO:0000313" key="13">
    <source>
        <dbReference type="Proteomes" id="UP000834106"/>
    </source>
</evidence>
<evidence type="ECO:0000313" key="12">
    <source>
        <dbReference type="EMBL" id="CAI9763611.1"/>
    </source>
</evidence>
<dbReference type="InterPro" id="IPR013178">
    <property type="entry name" value="Histone_AcTrfase_Rtt109/CBP"/>
</dbReference>
<reference evidence="12" key="1">
    <citation type="submission" date="2023-05" db="EMBL/GenBank/DDBJ databases">
        <authorList>
            <person name="Huff M."/>
        </authorList>
    </citation>
    <scope>NUCLEOTIDE SEQUENCE</scope>
</reference>
<dbReference type="GO" id="GO:0004402">
    <property type="term" value="F:histone acetyltransferase activity"/>
    <property type="evidence" value="ECO:0007669"/>
    <property type="project" value="InterPro"/>
</dbReference>
<dbReference type="GO" id="GO:0003713">
    <property type="term" value="F:transcription coactivator activity"/>
    <property type="evidence" value="ECO:0007669"/>
    <property type="project" value="TreeGrafter"/>
</dbReference>
<dbReference type="EC" id="2.3.1.48" evidence="2"/>
<keyword evidence="4" id="KW-0479">Metal-binding</keyword>
<evidence type="ECO:0000256" key="10">
    <source>
        <dbReference type="SAM" id="MobiDB-lite"/>
    </source>
</evidence>
<dbReference type="InterPro" id="IPR011011">
    <property type="entry name" value="Znf_FYVE_PHD"/>
</dbReference>
<name>A0AAD1Z937_9LAMI</name>
<keyword evidence="6" id="KW-0862">Zinc</keyword>
<comment type="subcellular location">
    <subcellularLocation>
        <location evidence="1">Nucleus</location>
    </subcellularLocation>
</comment>
<feature type="region of interest" description="Disordered" evidence="10">
    <location>
        <begin position="335"/>
        <end position="364"/>
    </location>
</feature>
<accession>A0AAD1Z937</accession>
<dbReference type="PROSITE" id="PS51727">
    <property type="entry name" value="CBP_P300_HAT"/>
    <property type="match status" value="1"/>
</dbReference>
<evidence type="ECO:0000259" key="11">
    <source>
        <dbReference type="PROSITE" id="PS51727"/>
    </source>
</evidence>
<dbReference type="GO" id="GO:0031490">
    <property type="term" value="F:chromatin DNA binding"/>
    <property type="evidence" value="ECO:0007669"/>
    <property type="project" value="TreeGrafter"/>
</dbReference>
<keyword evidence="3" id="KW-0808">Transferase</keyword>
<dbReference type="PANTHER" id="PTHR13808">
    <property type="entry name" value="CBP/P300-RELATED"/>
    <property type="match status" value="1"/>
</dbReference>
<keyword evidence="9" id="KW-0539">Nucleus</keyword>
<proteinExistence type="predicted"/>
<dbReference type="SMART" id="SM01250">
    <property type="entry name" value="KAT11"/>
    <property type="match status" value="1"/>
</dbReference>
<keyword evidence="8" id="KW-0804">Transcription</keyword>
<dbReference type="Proteomes" id="UP000834106">
    <property type="component" value="Chromosome 6"/>
</dbReference>
<dbReference type="PANTHER" id="PTHR13808:SF53">
    <property type="entry name" value="HISTONE ACETYLTRANSFERASE HAC2"/>
    <property type="match status" value="1"/>
</dbReference>
<evidence type="ECO:0000256" key="1">
    <source>
        <dbReference type="ARBA" id="ARBA00004123"/>
    </source>
</evidence>
<feature type="domain" description="CBP/p300-type HAT" evidence="11">
    <location>
        <begin position="46"/>
        <end position="394"/>
    </location>
</feature>
<evidence type="ECO:0000256" key="4">
    <source>
        <dbReference type="ARBA" id="ARBA00022723"/>
    </source>
</evidence>
<dbReference type="Gene3D" id="3.30.40.10">
    <property type="entry name" value="Zinc/RING finger domain, C3HC4 (zinc finger)"/>
    <property type="match status" value="1"/>
</dbReference>
<keyword evidence="13" id="KW-1185">Reference proteome</keyword>
<evidence type="ECO:0000256" key="7">
    <source>
        <dbReference type="ARBA" id="ARBA00023015"/>
    </source>
</evidence>
<dbReference type="GO" id="GO:0005634">
    <property type="term" value="C:nucleus"/>
    <property type="evidence" value="ECO:0007669"/>
    <property type="project" value="UniProtKB-SubCell"/>
</dbReference>
<sequence length="394" mass="45279">MCDKCQHWVHQICALYNYEIDSDKTKEYICPRCRIGENVVGQKAIPTAAKSLPTTKLSDHLEWRLSHSLRQEAKSAGHDVVPDLVVRVVLAANEKLEVKQQFLNMFKGHQYPAEFPYKSKVILLFQNIEGVDICLFAMYVQEFGSDCREPNSRCVYISYLDSVNHFTPKRKTVAGASLRTFVYHEILIGYLDYCKNLGFTTCYIWACPPTEGVAEDLIGNLEKRIGDNGRKDAMVMKENLVKNIPACTEDNDLILDNDFIKDRSSFLKFCEEKHFQFNTLRNVKHSTMMILYHLHKKIGSTGSCSTFHVDGSLTRTRQKCYERDREACLEHPHISEAIKTNQEPEKKGKEDDIVHATGPSRDREECHSLSKQLLEHFISCVDSNCPLRLSMRRT</sequence>
<dbReference type="GO" id="GO:0045944">
    <property type="term" value="P:positive regulation of transcription by RNA polymerase II"/>
    <property type="evidence" value="ECO:0007669"/>
    <property type="project" value="TreeGrafter"/>
</dbReference>
<evidence type="ECO:0000256" key="2">
    <source>
        <dbReference type="ARBA" id="ARBA00013184"/>
    </source>
</evidence>
<keyword evidence="7" id="KW-0805">Transcription regulation</keyword>
<protein>
    <recommendedName>
        <fullName evidence="2">histone acetyltransferase</fullName>
        <ecNumber evidence="2">2.3.1.48</ecNumber>
    </recommendedName>
</protein>
<organism evidence="12 13">
    <name type="scientific">Fraxinus pennsylvanica</name>
    <dbReference type="NCBI Taxonomy" id="56036"/>
    <lineage>
        <taxon>Eukaryota</taxon>
        <taxon>Viridiplantae</taxon>
        <taxon>Streptophyta</taxon>
        <taxon>Embryophyta</taxon>
        <taxon>Tracheophyta</taxon>
        <taxon>Spermatophyta</taxon>
        <taxon>Magnoliopsida</taxon>
        <taxon>eudicotyledons</taxon>
        <taxon>Gunneridae</taxon>
        <taxon>Pentapetalae</taxon>
        <taxon>asterids</taxon>
        <taxon>lamiids</taxon>
        <taxon>Lamiales</taxon>
        <taxon>Oleaceae</taxon>
        <taxon>Oleeae</taxon>
        <taxon>Fraxinus</taxon>
    </lineage>
</organism>
<dbReference type="EMBL" id="OU503041">
    <property type="protein sequence ID" value="CAI9763611.1"/>
    <property type="molecule type" value="Genomic_DNA"/>
</dbReference>
<dbReference type="GO" id="GO:0005667">
    <property type="term" value="C:transcription regulator complex"/>
    <property type="evidence" value="ECO:0007669"/>
    <property type="project" value="TreeGrafter"/>
</dbReference>
<evidence type="ECO:0000256" key="5">
    <source>
        <dbReference type="ARBA" id="ARBA00022771"/>
    </source>
</evidence>
<dbReference type="InterPro" id="IPR031162">
    <property type="entry name" value="CBP_P300_HAT"/>
</dbReference>
<keyword evidence="5" id="KW-0863">Zinc-finger</keyword>
<dbReference type="InterPro" id="IPR013083">
    <property type="entry name" value="Znf_RING/FYVE/PHD"/>
</dbReference>
<dbReference type="SUPFAM" id="SSF57903">
    <property type="entry name" value="FYVE/PHD zinc finger"/>
    <property type="match status" value="1"/>
</dbReference>
<gene>
    <name evidence="12" type="ORF">FPE_LOCUS11041</name>
</gene>
<dbReference type="GO" id="GO:0000123">
    <property type="term" value="C:histone acetyltransferase complex"/>
    <property type="evidence" value="ECO:0007669"/>
    <property type="project" value="TreeGrafter"/>
</dbReference>
<dbReference type="Pfam" id="PF08214">
    <property type="entry name" value="HAT_KAT11"/>
    <property type="match status" value="1"/>
</dbReference>
<dbReference type="AlphaFoldDB" id="A0AAD1Z937"/>
<evidence type="ECO:0000256" key="6">
    <source>
        <dbReference type="ARBA" id="ARBA00022833"/>
    </source>
</evidence>
<dbReference type="GO" id="GO:0008270">
    <property type="term" value="F:zinc ion binding"/>
    <property type="evidence" value="ECO:0007669"/>
    <property type="project" value="UniProtKB-KW"/>
</dbReference>
<evidence type="ECO:0000256" key="3">
    <source>
        <dbReference type="ARBA" id="ARBA00022679"/>
    </source>
</evidence>
<evidence type="ECO:0000256" key="9">
    <source>
        <dbReference type="ARBA" id="ARBA00023242"/>
    </source>
</evidence>
<evidence type="ECO:0000256" key="8">
    <source>
        <dbReference type="ARBA" id="ARBA00023163"/>
    </source>
</evidence>